<dbReference type="GO" id="GO:0005737">
    <property type="term" value="C:cytoplasm"/>
    <property type="evidence" value="ECO:0007669"/>
    <property type="project" value="TreeGrafter"/>
</dbReference>
<feature type="domain" description="NAD-dependent epimerase/dehydratase" evidence="1">
    <location>
        <begin position="6"/>
        <end position="238"/>
    </location>
</feature>
<dbReference type="Pfam" id="PF01370">
    <property type="entry name" value="Epimerase"/>
    <property type="match status" value="1"/>
</dbReference>
<name>A0A0G2FA64_9PEZI</name>
<dbReference type="SUPFAM" id="SSF51735">
    <property type="entry name" value="NAD(P)-binding Rossmann-fold domains"/>
    <property type="match status" value="1"/>
</dbReference>
<organism evidence="2 3">
    <name type="scientific">Diaporthe ampelina</name>
    <dbReference type="NCBI Taxonomy" id="1214573"/>
    <lineage>
        <taxon>Eukaryota</taxon>
        <taxon>Fungi</taxon>
        <taxon>Dikarya</taxon>
        <taxon>Ascomycota</taxon>
        <taxon>Pezizomycotina</taxon>
        <taxon>Sordariomycetes</taxon>
        <taxon>Sordariomycetidae</taxon>
        <taxon>Diaporthales</taxon>
        <taxon>Diaporthaceae</taxon>
        <taxon>Diaporthe</taxon>
    </lineage>
</organism>
<sequence>MSSHRILITGASGYLGGTLLARWKGARLPPYDRLYALVRTDAQAQAVQQYGAEPLAFDSKDEAAVREAVVDHKITIVYYLIDALRSEAQVHFIRALAEVKKATGQEVHFLHTSGAKIFSSHAGAPTDAPLLDTDPALHSIQKTQAGTAPFDVMKTAVSTNNIVIEEAERHGVRSYIFAPCIVYGRGEGFGNTISIQTVAIVKAAQAMKRVYKVDEGRPTWPVCHILDNTTLYIEVLRTVLGGEELSHGKAGYFLASSGSVAWDDLYTAVAAALAKRNIIGDDSVVPANHSILEQMGEALGCPPQFVPVQIGGRCTFTAEHGSKIGWKPHYAPGHIIEDADNEVQLILDNL</sequence>
<dbReference type="InterPro" id="IPR001509">
    <property type="entry name" value="Epimerase_deHydtase"/>
</dbReference>
<dbReference type="AlphaFoldDB" id="A0A0G2FA64"/>
<dbReference type="Proteomes" id="UP000034680">
    <property type="component" value="Unassembled WGS sequence"/>
</dbReference>
<evidence type="ECO:0000313" key="2">
    <source>
        <dbReference type="EMBL" id="KKY31084.1"/>
    </source>
</evidence>
<dbReference type="PANTHER" id="PTHR48079">
    <property type="entry name" value="PROTEIN YEEZ"/>
    <property type="match status" value="1"/>
</dbReference>
<evidence type="ECO:0000313" key="3">
    <source>
        <dbReference type="Proteomes" id="UP000034680"/>
    </source>
</evidence>
<dbReference type="EMBL" id="LCUC01000416">
    <property type="protein sequence ID" value="KKY31084.1"/>
    <property type="molecule type" value="Genomic_DNA"/>
</dbReference>
<dbReference type="OrthoDB" id="10262413at2759"/>
<dbReference type="STRING" id="1214573.A0A0G2FA64"/>
<proteinExistence type="predicted"/>
<gene>
    <name evidence="2" type="ORF">UCDDA912_g08962</name>
</gene>
<protein>
    <submittedName>
        <fullName evidence="2">Putative nad dependent epimerase dehydratase family protein</fullName>
    </submittedName>
</protein>
<evidence type="ECO:0000259" key="1">
    <source>
        <dbReference type="Pfam" id="PF01370"/>
    </source>
</evidence>
<reference evidence="2 3" key="2">
    <citation type="submission" date="2015-05" db="EMBL/GenBank/DDBJ databases">
        <authorList>
            <person name="Morales-Cruz A."/>
            <person name="Amrine K.C."/>
            <person name="Cantu D."/>
        </authorList>
    </citation>
    <scope>NUCLEOTIDE SEQUENCE [LARGE SCALE GENOMIC DNA]</scope>
    <source>
        <strain evidence="2">DA912</strain>
    </source>
</reference>
<dbReference type="Gene3D" id="3.40.50.720">
    <property type="entry name" value="NAD(P)-binding Rossmann-like Domain"/>
    <property type="match status" value="1"/>
</dbReference>
<comment type="caution">
    <text evidence="2">The sequence shown here is derived from an EMBL/GenBank/DDBJ whole genome shotgun (WGS) entry which is preliminary data.</text>
</comment>
<reference evidence="2 3" key="1">
    <citation type="submission" date="2015-05" db="EMBL/GenBank/DDBJ databases">
        <title>Distinctive expansion of gene families associated with plant cell wall degradation and secondary metabolism in the genomes of grapevine trunk pathogens.</title>
        <authorList>
            <person name="Lawrence D.P."/>
            <person name="Travadon R."/>
            <person name="Rolshausen P.E."/>
            <person name="Baumgartner K."/>
        </authorList>
    </citation>
    <scope>NUCLEOTIDE SEQUENCE [LARGE SCALE GENOMIC DNA]</scope>
    <source>
        <strain evidence="2">DA912</strain>
    </source>
</reference>
<dbReference type="PANTHER" id="PTHR48079:SF6">
    <property type="entry name" value="NAD(P)-BINDING DOMAIN-CONTAINING PROTEIN-RELATED"/>
    <property type="match status" value="1"/>
</dbReference>
<accession>A0A0G2FA64</accession>
<dbReference type="InterPro" id="IPR036291">
    <property type="entry name" value="NAD(P)-bd_dom_sf"/>
</dbReference>
<dbReference type="GO" id="GO:0004029">
    <property type="term" value="F:aldehyde dehydrogenase (NAD+) activity"/>
    <property type="evidence" value="ECO:0007669"/>
    <property type="project" value="TreeGrafter"/>
</dbReference>
<dbReference type="InterPro" id="IPR051783">
    <property type="entry name" value="NAD(P)-dependent_oxidoreduct"/>
</dbReference>
<keyword evidence="3" id="KW-1185">Reference proteome</keyword>